<evidence type="ECO:0000313" key="1">
    <source>
        <dbReference type="EMBL" id="AET02955.1"/>
    </source>
</evidence>
<sequence>MPPALKLLSIAWREGLTAEETLRLGSYNALMKNSLPEEYKYYKAEEETFESSHELRLLTSFKGHAPTGNMVEFYGFRTLKISLFNKFTIVTFPNSLNN</sequence>
<dbReference type="PANTHER" id="PTHR31723:SF4">
    <property type="entry name" value="PATHOGENESIS-RELATED FAMILY PROTEIN"/>
    <property type="match status" value="1"/>
</dbReference>
<name>G7LCT0_MEDTR</name>
<organism evidence="1 3">
    <name type="scientific">Medicago truncatula</name>
    <name type="common">Barrel medic</name>
    <name type="synonym">Medicago tribuloides</name>
    <dbReference type="NCBI Taxonomy" id="3880"/>
    <lineage>
        <taxon>Eukaryota</taxon>
        <taxon>Viridiplantae</taxon>
        <taxon>Streptophyta</taxon>
        <taxon>Embryophyta</taxon>
        <taxon>Tracheophyta</taxon>
        <taxon>Spermatophyta</taxon>
        <taxon>Magnoliopsida</taxon>
        <taxon>eudicotyledons</taxon>
        <taxon>Gunneridae</taxon>
        <taxon>Pentapetalae</taxon>
        <taxon>rosids</taxon>
        <taxon>fabids</taxon>
        <taxon>Fabales</taxon>
        <taxon>Fabaceae</taxon>
        <taxon>Papilionoideae</taxon>
        <taxon>50 kb inversion clade</taxon>
        <taxon>NPAAA clade</taxon>
        <taxon>Hologalegina</taxon>
        <taxon>IRL clade</taxon>
        <taxon>Trifolieae</taxon>
        <taxon>Medicago</taxon>
    </lineage>
</organism>
<evidence type="ECO:0000313" key="3">
    <source>
        <dbReference type="Proteomes" id="UP000002051"/>
    </source>
</evidence>
<dbReference type="PANTHER" id="PTHR31723">
    <property type="entry name" value="PATHOGENESIS-RELATED FAMILY PROTEIN"/>
    <property type="match status" value="1"/>
</dbReference>
<reference evidence="1 3" key="2">
    <citation type="journal article" date="2014" name="BMC Genomics">
        <title>An improved genome release (version Mt4.0) for the model legume Medicago truncatula.</title>
        <authorList>
            <person name="Tang H."/>
            <person name="Krishnakumar V."/>
            <person name="Bidwell S."/>
            <person name="Rosen B."/>
            <person name="Chan A."/>
            <person name="Zhou S."/>
            <person name="Gentzbittel L."/>
            <person name="Childs K.L."/>
            <person name="Yandell M."/>
            <person name="Gundlach H."/>
            <person name="Mayer K.F."/>
            <person name="Schwartz D.C."/>
            <person name="Town C.D."/>
        </authorList>
    </citation>
    <scope>GENOME REANNOTATION</scope>
    <source>
        <strain evidence="2 3">cv. Jemalong A17</strain>
    </source>
</reference>
<gene>
    <name evidence="1" type="ordered locus">MTR_8g058700</name>
</gene>
<dbReference type="PaxDb" id="3880-AET02955"/>
<dbReference type="AlphaFoldDB" id="G7LCT0"/>
<reference evidence="2" key="3">
    <citation type="submission" date="2015-04" db="UniProtKB">
        <authorList>
            <consortium name="EnsemblPlants"/>
        </authorList>
    </citation>
    <scope>IDENTIFICATION</scope>
    <source>
        <strain evidence="2">cv. Jemalong A17</strain>
    </source>
</reference>
<evidence type="ECO:0000313" key="2">
    <source>
        <dbReference type="EnsemblPlants" id="AET02955"/>
    </source>
</evidence>
<dbReference type="EnsemblPlants" id="AET02955">
    <property type="protein sequence ID" value="AET02955"/>
    <property type="gene ID" value="MTR_8g058700"/>
</dbReference>
<dbReference type="EMBL" id="CM001224">
    <property type="protein sequence ID" value="AET02955.1"/>
    <property type="molecule type" value="Genomic_DNA"/>
</dbReference>
<keyword evidence="3" id="KW-1185">Reference proteome</keyword>
<accession>G7LCT0</accession>
<protein>
    <submittedName>
        <fullName evidence="1">Pathogenesis-like protein</fullName>
    </submittedName>
</protein>
<dbReference type="STRING" id="3880.G7LCT0"/>
<dbReference type="InterPro" id="IPR053218">
    <property type="entry name" value="Pathogen-related_defense"/>
</dbReference>
<dbReference type="HOGENOM" id="CLU_2336887_0_0_1"/>
<dbReference type="Proteomes" id="UP000002051">
    <property type="component" value="Chromosome 8"/>
</dbReference>
<proteinExistence type="predicted"/>
<reference evidence="1 3" key="1">
    <citation type="journal article" date="2011" name="Nature">
        <title>The Medicago genome provides insight into the evolution of rhizobial symbioses.</title>
        <authorList>
            <person name="Young N.D."/>
            <person name="Debelle F."/>
            <person name="Oldroyd G.E."/>
            <person name="Geurts R."/>
            <person name="Cannon S.B."/>
            <person name="Udvardi M.K."/>
            <person name="Benedito V.A."/>
            <person name="Mayer K.F."/>
            <person name="Gouzy J."/>
            <person name="Schoof H."/>
            <person name="Van de Peer Y."/>
            <person name="Proost S."/>
            <person name="Cook D.R."/>
            <person name="Meyers B.C."/>
            <person name="Spannagl M."/>
            <person name="Cheung F."/>
            <person name="De Mita S."/>
            <person name="Krishnakumar V."/>
            <person name="Gundlach H."/>
            <person name="Zhou S."/>
            <person name="Mudge J."/>
            <person name="Bharti A.K."/>
            <person name="Murray J.D."/>
            <person name="Naoumkina M.A."/>
            <person name="Rosen B."/>
            <person name="Silverstein K.A."/>
            <person name="Tang H."/>
            <person name="Rombauts S."/>
            <person name="Zhao P.X."/>
            <person name="Zhou P."/>
            <person name="Barbe V."/>
            <person name="Bardou P."/>
            <person name="Bechner M."/>
            <person name="Bellec A."/>
            <person name="Berger A."/>
            <person name="Berges H."/>
            <person name="Bidwell S."/>
            <person name="Bisseling T."/>
            <person name="Choisne N."/>
            <person name="Couloux A."/>
            <person name="Denny R."/>
            <person name="Deshpande S."/>
            <person name="Dai X."/>
            <person name="Doyle J.J."/>
            <person name="Dudez A.M."/>
            <person name="Farmer A.D."/>
            <person name="Fouteau S."/>
            <person name="Franken C."/>
            <person name="Gibelin C."/>
            <person name="Gish J."/>
            <person name="Goldstein S."/>
            <person name="Gonzalez A.J."/>
            <person name="Green P.J."/>
            <person name="Hallab A."/>
            <person name="Hartog M."/>
            <person name="Hua A."/>
            <person name="Humphray S.J."/>
            <person name="Jeong D.H."/>
            <person name="Jing Y."/>
            <person name="Jocker A."/>
            <person name="Kenton S.M."/>
            <person name="Kim D.J."/>
            <person name="Klee K."/>
            <person name="Lai H."/>
            <person name="Lang C."/>
            <person name="Lin S."/>
            <person name="Macmil S.L."/>
            <person name="Magdelenat G."/>
            <person name="Matthews L."/>
            <person name="McCorrison J."/>
            <person name="Monaghan E.L."/>
            <person name="Mun J.H."/>
            <person name="Najar F.Z."/>
            <person name="Nicholson C."/>
            <person name="Noirot C."/>
            <person name="O'Bleness M."/>
            <person name="Paule C.R."/>
            <person name="Poulain J."/>
            <person name="Prion F."/>
            <person name="Qin B."/>
            <person name="Qu C."/>
            <person name="Retzel E.F."/>
            <person name="Riddle C."/>
            <person name="Sallet E."/>
            <person name="Samain S."/>
            <person name="Samson N."/>
            <person name="Sanders I."/>
            <person name="Saurat O."/>
            <person name="Scarpelli C."/>
            <person name="Schiex T."/>
            <person name="Segurens B."/>
            <person name="Severin A.J."/>
            <person name="Sherrier D.J."/>
            <person name="Shi R."/>
            <person name="Sims S."/>
            <person name="Singer S.R."/>
            <person name="Sinharoy S."/>
            <person name="Sterck L."/>
            <person name="Viollet A."/>
            <person name="Wang B.B."/>
            <person name="Wang K."/>
            <person name="Wang M."/>
            <person name="Wang X."/>
            <person name="Warfsmann J."/>
            <person name="Weissenbach J."/>
            <person name="White D.D."/>
            <person name="White J.D."/>
            <person name="Wiley G.B."/>
            <person name="Wincker P."/>
            <person name="Xing Y."/>
            <person name="Yang L."/>
            <person name="Yao Z."/>
            <person name="Ying F."/>
            <person name="Zhai J."/>
            <person name="Zhou L."/>
            <person name="Zuber A."/>
            <person name="Denarie J."/>
            <person name="Dixon R.A."/>
            <person name="May G.D."/>
            <person name="Schwartz D.C."/>
            <person name="Rogers J."/>
            <person name="Quetier F."/>
            <person name="Town C.D."/>
            <person name="Roe B.A."/>
        </authorList>
    </citation>
    <scope>NUCLEOTIDE SEQUENCE [LARGE SCALE GENOMIC DNA]</scope>
    <source>
        <strain evidence="1">A17</strain>
        <strain evidence="2 3">cv. Jemalong A17</strain>
    </source>
</reference>